<dbReference type="AlphaFoldDB" id="A0AA51X6S9"/>
<feature type="transmembrane region" description="Helical" evidence="1">
    <location>
        <begin position="206"/>
        <end position="229"/>
    </location>
</feature>
<name>A0AA51X6S9_9GAMM</name>
<reference evidence="2 3" key="1">
    <citation type="submission" date="2023-08" db="EMBL/GenBank/DDBJ databases">
        <title>Pleionea litopenaei sp. nov., isolated from stomach of juvenile Litopenaeus vannamei.</title>
        <authorList>
            <person name="Rho A.M."/>
            <person name="Hwang C.Y."/>
        </authorList>
    </citation>
    <scope>NUCLEOTIDE SEQUENCE [LARGE SCALE GENOMIC DNA]</scope>
    <source>
        <strain evidence="2 3">HL-JVS1</strain>
    </source>
</reference>
<dbReference type="Proteomes" id="UP001239782">
    <property type="component" value="Chromosome"/>
</dbReference>
<feature type="transmembrane region" description="Helical" evidence="1">
    <location>
        <begin position="76"/>
        <end position="98"/>
    </location>
</feature>
<gene>
    <name evidence="2" type="ORF">Q9312_14330</name>
</gene>
<organism evidence="2 3">
    <name type="scientific">Pleionea litopenaei</name>
    <dbReference type="NCBI Taxonomy" id="3070815"/>
    <lineage>
        <taxon>Bacteria</taxon>
        <taxon>Pseudomonadati</taxon>
        <taxon>Pseudomonadota</taxon>
        <taxon>Gammaproteobacteria</taxon>
        <taxon>Oceanospirillales</taxon>
        <taxon>Pleioneaceae</taxon>
        <taxon>Pleionea</taxon>
    </lineage>
</organism>
<feature type="transmembrane region" description="Helical" evidence="1">
    <location>
        <begin position="241"/>
        <end position="261"/>
    </location>
</feature>
<keyword evidence="1" id="KW-0472">Membrane</keyword>
<dbReference type="RefSeq" id="WP_309201540.1">
    <property type="nucleotide sequence ID" value="NZ_CP133548.1"/>
</dbReference>
<keyword evidence="1" id="KW-0812">Transmembrane</keyword>
<evidence type="ECO:0000313" key="2">
    <source>
        <dbReference type="EMBL" id="WMS86395.1"/>
    </source>
</evidence>
<accession>A0AA51X6S9</accession>
<keyword evidence="3" id="KW-1185">Reference proteome</keyword>
<evidence type="ECO:0000256" key="1">
    <source>
        <dbReference type="SAM" id="Phobius"/>
    </source>
</evidence>
<feature type="transmembrane region" description="Helical" evidence="1">
    <location>
        <begin position="177"/>
        <end position="194"/>
    </location>
</feature>
<dbReference type="EMBL" id="CP133548">
    <property type="protein sequence ID" value="WMS86395.1"/>
    <property type="molecule type" value="Genomic_DNA"/>
</dbReference>
<dbReference type="KEGG" id="plei:Q9312_14330"/>
<feature type="transmembrane region" description="Helical" evidence="1">
    <location>
        <begin position="273"/>
        <end position="292"/>
    </location>
</feature>
<feature type="transmembrane region" description="Helical" evidence="1">
    <location>
        <begin position="312"/>
        <end position="330"/>
    </location>
</feature>
<keyword evidence="1" id="KW-1133">Transmembrane helix</keyword>
<feature type="transmembrane region" description="Helical" evidence="1">
    <location>
        <begin position="42"/>
        <end position="64"/>
    </location>
</feature>
<feature type="transmembrane region" description="Helical" evidence="1">
    <location>
        <begin position="141"/>
        <end position="165"/>
    </location>
</feature>
<proteinExistence type="predicted"/>
<sequence>MIQYLAQKSTIQHCFLMLCSVFVVIFLFYITPILSPEQRAYFAYHFADFLFLSLTLVFIVVRFYNAKRDGFEHLFWLLFGGAFIAWWLLTLIFLTLWMDLSKATQNLIGGISYFLFYALTIAAIELKSYRHANQLLSTHSSVIWLATLSFTLGAFIFLVIIPSTTTQGSVHSWPTTYLFYLLMDSYLMARWFFLAYSTRHAHSRGYFLLGLAMTNWLIADTIEAANYLTDFTLKSGGWIDWLWFTPYLLIGVALTQPFSNLQSVSINRDFSRFNLLNSPLTFIVLILVLYAITTQNKLFDGHLTNTHYSMFTGWLVLSCILAMGQIFLLIKQTAVLRFRLKESEFASSTFKQQLEQQAKKSNNSEIPIAPF</sequence>
<feature type="transmembrane region" description="Helical" evidence="1">
    <location>
        <begin position="110"/>
        <end position="129"/>
    </location>
</feature>
<feature type="transmembrane region" description="Helical" evidence="1">
    <location>
        <begin position="12"/>
        <end position="30"/>
    </location>
</feature>
<protein>
    <submittedName>
        <fullName evidence="2">Uncharacterized protein</fullName>
    </submittedName>
</protein>
<evidence type="ECO:0000313" key="3">
    <source>
        <dbReference type="Proteomes" id="UP001239782"/>
    </source>
</evidence>